<organism evidence="3 4">
    <name type="scientific">Chryseosolibacter histidini</name>
    <dbReference type="NCBI Taxonomy" id="2782349"/>
    <lineage>
        <taxon>Bacteria</taxon>
        <taxon>Pseudomonadati</taxon>
        <taxon>Bacteroidota</taxon>
        <taxon>Cytophagia</taxon>
        <taxon>Cytophagales</taxon>
        <taxon>Chryseotaleaceae</taxon>
        <taxon>Chryseosolibacter</taxon>
    </lineage>
</organism>
<evidence type="ECO:0000313" key="3">
    <source>
        <dbReference type="EMBL" id="MBT1697882.1"/>
    </source>
</evidence>
<dbReference type="Pfam" id="PF13568">
    <property type="entry name" value="OMP_b-brl_2"/>
    <property type="match status" value="1"/>
</dbReference>
<comment type="caution">
    <text evidence="3">The sequence shown here is derived from an EMBL/GenBank/DDBJ whole genome shotgun (WGS) entry which is preliminary data.</text>
</comment>
<dbReference type="AlphaFoldDB" id="A0AAP2GPV9"/>
<feature type="domain" description="Outer membrane protein beta-barrel" evidence="2">
    <location>
        <begin position="23"/>
        <end position="233"/>
    </location>
</feature>
<evidence type="ECO:0000259" key="2">
    <source>
        <dbReference type="Pfam" id="PF13568"/>
    </source>
</evidence>
<dbReference type="RefSeq" id="WP_254163756.1">
    <property type="nucleotide sequence ID" value="NZ_JAHESF010000012.1"/>
</dbReference>
<accession>A0AAP2GPV9</accession>
<reference evidence="3 4" key="1">
    <citation type="submission" date="2021-05" db="EMBL/GenBank/DDBJ databases">
        <title>A Polyphasic approach of four new species of the genus Ohtaekwangia: Ohtaekwangia histidinii sp. nov., Ohtaekwangia cretensis sp. nov., Ohtaekwangia indiensis sp. nov., Ohtaekwangia reichenbachii sp. nov. from diverse environment.</title>
        <authorList>
            <person name="Octaviana S."/>
        </authorList>
    </citation>
    <scope>NUCLEOTIDE SEQUENCE [LARGE SCALE GENOMIC DNA]</scope>
    <source>
        <strain evidence="3 4">PWU4</strain>
    </source>
</reference>
<evidence type="ECO:0000313" key="4">
    <source>
        <dbReference type="Proteomes" id="UP001319200"/>
    </source>
</evidence>
<dbReference type="Proteomes" id="UP001319200">
    <property type="component" value="Unassembled WGS sequence"/>
</dbReference>
<name>A0AAP2GPV9_9BACT</name>
<sequence>MKQLSNRFLLLCLAILAMTPAIAQVSVHLGATTALNATFVLDKGLSEDPRYNSSYTYKWSPVGFNFGIDLGRKFGLSLESIMAKQGQIYKMIDAAEKIKGERRIDMSYLQLPLLMKFMSGGSGGARANFNLGPQISLLTDAVESVKAQAGTFTIPQDVDFASIQQEFPSAVNNGDGTYTLPNDVPSRDILTKKANDFKNQEFAIAAAFGLDIDLSKHLFLTTQVRANYSLTDMRNGDVIDKLKSGDGGSIFGQRANLLVGVQLGLHYMLGKTRSFKTKED</sequence>
<dbReference type="EMBL" id="JAHESF010000012">
    <property type="protein sequence ID" value="MBT1697882.1"/>
    <property type="molecule type" value="Genomic_DNA"/>
</dbReference>
<protein>
    <submittedName>
        <fullName evidence="3">Outer membrane beta-barrel protein</fullName>
    </submittedName>
</protein>
<keyword evidence="1" id="KW-0732">Signal</keyword>
<feature type="signal peptide" evidence="1">
    <location>
        <begin position="1"/>
        <end position="23"/>
    </location>
</feature>
<feature type="chain" id="PRO_5043045520" evidence="1">
    <location>
        <begin position="24"/>
        <end position="280"/>
    </location>
</feature>
<evidence type="ECO:0000256" key="1">
    <source>
        <dbReference type="SAM" id="SignalP"/>
    </source>
</evidence>
<keyword evidence="4" id="KW-1185">Reference proteome</keyword>
<gene>
    <name evidence="3" type="ORF">KK083_13400</name>
</gene>
<dbReference type="InterPro" id="IPR025665">
    <property type="entry name" value="Beta-barrel_OMP_2"/>
</dbReference>
<proteinExistence type="predicted"/>